<sequence>MREIKKNRIGLLCLLVFMGAISGTLVGEILGSKFEVLSFMESTYSLGFSKPLYLDLGILKITFSLIFDINIMTIIGIILVVVLYKRL</sequence>
<evidence type="ECO:0000313" key="3">
    <source>
        <dbReference type="Proteomes" id="UP000019426"/>
    </source>
</evidence>
<dbReference type="KEGG" id="clt:CM240_1515"/>
<evidence type="ECO:0000313" key="2">
    <source>
        <dbReference type="EMBL" id="CDM68674.1"/>
    </source>
</evidence>
<dbReference type="STRING" id="1216932.CM240_1515"/>
<dbReference type="RefSeq" id="WP_242838468.1">
    <property type="nucleotide sequence ID" value="NZ_HG917868.1"/>
</dbReference>
<keyword evidence="3" id="KW-1185">Reference proteome</keyword>
<dbReference type="Pfam" id="PF14209">
    <property type="entry name" value="DUF4321"/>
    <property type="match status" value="1"/>
</dbReference>
<keyword evidence="1" id="KW-1133">Transmembrane helix</keyword>
<gene>
    <name evidence="2" type="ORF">CM240_1515</name>
</gene>
<dbReference type="InterPro" id="IPR025470">
    <property type="entry name" value="DUF4321"/>
</dbReference>
<reference evidence="2 3" key="1">
    <citation type="submission" date="2013-11" db="EMBL/GenBank/DDBJ databases">
        <title>Complete genome sequence of Clostridum sp. M2/40.</title>
        <authorList>
            <person name="Wibberg D."/>
            <person name="Puehler A."/>
            <person name="Schlueter A."/>
        </authorList>
    </citation>
    <scope>NUCLEOTIDE SEQUENCE [LARGE SCALE GENOMIC DNA]</scope>
    <source>
        <strain evidence="3">M2/40</strain>
    </source>
</reference>
<dbReference type="EMBL" id="HG917868">
    <property type="protein sequence ID" value="CDM68674.1"/>
    <property type="molecule type" value="Genomic_DNA"/>
</dbReference>
<organism evidence="2 3">
    <name type="scientific">Clostridium bornimense</name>
    <dbReference type="NCBI Taxonomy" id="1216932"/>
    <lineage>
        <taxon>Bacteria</taxon>
        <taxon>Bacillati</taxon>
        <taxon>Bacillota</taxon>
        <taxon>Clostridia</taxon>
        <taxon>Eubacteriales</taxon>
        <taxon>Clostridiaceae</taxon>
        <taxon>Clostridium</taxon>
    </lineage>
</organism>
<keyword evidence="1" id="KW-0812">Transmembrane</keyword>
<accession>W6RYH2</accession>
<name>W6RYH2_9CLOT</name>
<dbReference type="HOGENOM" id="CLU_166657_2_0_9"/>
<dbReference type="eggNOG" id="ENOG5033BT9">
    <property type="taxonomic scope" value="Bacteria"/>
</dbReference>
<keyword evidence="1" id="KW-0472">Membrane</keyword>
<feature type="transmembrane region" description="Helical" evidence="1">
    <location>
        <begin position="61"/>
        <end position="84"/>
    </location>
</feature>
<evidence type="ECO:0000256" key="1">
    <source>
        <dbReference type="SAM" id="Phobius"/>
    </source>
</evidence>
<dbReference type="AlphaFoldDB" id="W6RYH2"/>
<dbReference type="Proteomes" id="UP000019426">
    <property type="component" value="Chromosome M2/40_rep1"/>
</dbReference>
<proteinExistence type="predicted"/>
<dbReference type="PATRIC" id="fig|1216932.3.peg.1508"/>
<protein>
    <submittedName>
        <fullName evidence="2">Putative membrane protein</fullName>
    </submittedName>
</protein>